<name>A0ACB9BBY0_ARCLA</name>
<protein>
    <submittedName>
        <fullName evidence="1">Uncharacterized protein</fullName>
    </submittedName>
</protein>
<gene>
    <name evidence="1" type="ORF">L6452_20156</name>
</gene>
<dbReference type="EMBL" id="CM042052">
    <property type="protein sequence ID" value="KAI3719261.1"/>
    <property type="molecule type" value="Genomic_DNA"/>
</dbReference>
<proteinExistence type="predicted"/>
<accession>A0ACB9BBY0</accession>
<sequence>MLARCSSNLTNYTITNSYGAFPDHSTCRTAKVTYPSSEQDLILAVATTTQTHIKIRVATCSSHSILKLVCPAGDDGLIISTQKLHRVIEIDKDSGLVTLESGVTLRQLIDEAAITGLALP</sequence>
<evidence type="ECO:0000313" key="2">
    <source>
        <dbReference type="Proteomes" id="UP001055879"/>
    </source>
</evidence>
<evidence type="ECO:0000313" key="1">
    <source>
        <dbReference type="EMBL" id="KAI3719261.1"/>
    </source>
</evidence>
<reference evidence="1 2" key="2">
    <citation type="journal article" date="2022" name="Mol. Ecol. Resour.">
        <title>The genomes of chicory, endive, great burdock and yacon provide insights into Asteraceae paleo-polyploidization history and plant inulin production.</title>
        <authorList>
            <person name="Fan W."/>
            <person name="Wang S."/>
            <person name="Wang H."/>
            <person name="Wang A."/>
            <person name="Jiang F."/>
            <person name="Liu H."/>
            <person name="Zhao H."/>
            <person name="Xu D."/>
            <person name="Zhang Y."/>
        </authorList>
    </citation>
    <scope>NUCLEOTIDE SEQUENCE [LARGE SCALE GENOMIC DNA]</scope>
    <source>
        <strain evidence="2">cv. Niubang</strain>
    </source>
</reference>
<organism evidence="1 2">
    <name type="scientific">Arctium lappa</name>
    <name type="common">Greater burdock</name>
    <name type="synonym">Lappa major</name>
    <dbReference type="NCBI Taxonomy" id="4217"/>
    <lineage>
        <taxon>Eukaryota</taxon>
        <taxon>Viridiplantae</taxon>
        <taxon>Streptophyta</taxon>
        <taxon>Embryophyta</taxon>
        <taxon>Tracheophyta</taxon>
        <taxon>Spermatophyta</taxon>
        <taxon>Magnoliopsida</taxon>
        <taxon>eudicotyledons</taxon>
        <taxon>Gunneridae</taxon>
        <taxon>Pentapetalae</taxon>
        <taxon>asterids</taxon>
        <taxon>campanulids</taxon>
        <taxon>Asterales</taxon>
        <taxon>Asteraceae</taxon>
        <taxon>Carduoideae</taxon>
        <taxon>Cardueae</taxon>
        <taxon>Arctiinae</taxon>
        <taxon>Arctium</taxon>
    </lineage>
</organism>
<dbReference type="Proteomes" id="UP001055879">
    <property type="component" value="Linkage Group LG06"/>
</dbReference>
<comment type="caution">
    <text evidence="1">The sequence shown here is derived from an EMBL/GenBank/DDBJ whole genome shotgun (WGS) entry which is preliminary data.</text>
</comment>
<keyword evidence="2" id="KW-1185">Reference proteome</keyword>
<reference evidence="2" key="1">
    <citation type="journal article" date="2022" name="Mol. Ecol. Resour.">
        <title>The genomes of chicory, endive, great burdock and yacon provide insights into Asteraceae palaeo-polyploidization history and plant inulin production.</title>
        <authorList>
            <person name="Fan W."/>
            <person name="Wang S."/>
            <person name="Wang H."/>
            <person name="Wang A."/>
            <person name="Jiang F."/>
            <person name="Liu H."/>
            <person name="Zhao H."/>
            <person name="Xu D."/>
            <person name="Zhang Y."/>
        </authorList>
    </citation>
    <scope>NUCLEOTIDE SEQUENCE [LARGE SCALE GENOMIC DNA]</scope>
    <source>
        <strain evidence="2">cv. Niubang</strain>
    </source>
</reference>